<evidence type="ECO:0008006" key="5">
    <source>
        <dbReference type="Google" id="ProtNLM"/>
    </source>
</evidence>
<keyword evidence="4" id="KW-1185">Reference proteome</keyword>
<name>A0ABR6KQQ5_9BACT</name>
<feature type="region of interest" description="Disordered" evidence="1">
    <location>
        <begin position="186"/>
        <end position="207"/>
    </location>
</feature>
<evidence type="ECO:0000256" key="2">
    <source>
        <dbReference type="SAM" id="SignalP"/>
    </source>
</evidence>
<proteinExistence type="predicted"/>
<organism evidence="3 4">
    <name type="scientific">Parabacteroides faecis</name>
    <dbReference type="NCBI Taxonomy" id="1217282"/>
    <lineage>
        <taxon>Bacteria</taxon>
        <taxon>Pseudomonadati</taxon>
        <taxon>Bacteroidota</taxon>
        <taxon>Bacteroidia</taxon>
        <taxon>Bacteroidales</taxon>
        <taxon>Tannerellaceae</taxon>
        <taxon>Parabacteroides</taxon>
    </lineage>
</organism>
<reference evidence="3 4" key="1">
    <citation type="submission" date="2020-08" db="EMBL/GenBank/DDBJ databases">
        <title>Genomic Encyclopedia of Type Strains, Phase IV (KMG-IV): sequencing the most valuable type-strain genomes for metagenomic binning, comparative biology and taxonomic classification.</title>
        <authorList>
            <person name="Goeker M."/>
        </authorList>
    </citation>
    <scope>NUCLEOTIDE SEQUENCE [LARGE SCALE GENOMIC DNA]</scope>
    <source>
        <strain evidence="3 4">DSM 102983</strain>
    </source>
</reference>
<comment type="caution">
    <text evidence="3">The sequence shown here is derived from an EMBL/GenBank/DDBJ whole genome shotgun (WGS) entry which is preliminary data.</text>
</comment>
<sequence length="207" mass="23364">MKKILTTLLLAFITLCTVNAQLPYSKLLGLSEDGLKEGHFKYDKNKNQYVLKKSNGLNSTMNVLSAINGQTADIKPHPDDYVIVLQEGKEKVSSLTVVFYKDETFHEIQTWLADNNIDVLETSSGKLTMQKFNYEDYAVELDIEKVGVSTTTGNTAALAKSIDESYNIYTYTIYTGVLPYSKWHEKQAGKKAKRDEKGKKKDLDDLM</sequence>
<feature type="signal peptide" evidence="2">
    <location>
        <begin position="1"/>
        <end position="20"/>
    </location>
</feature>
<accession>A0ABR6KQQ5</accession>
<feature type="chain" id="PRO_5046933807" description="DUF4252 domain-containing protein" evidence="2">
    <location>
        <begin position="21"/>
        <end position="207"/>
    </location>
</feature>
<dbReference type="RefSeq" id="WP_183671753.1">
    <property type="nucleotide sequence ID" value="NZ_BMPB01000020.1"/>
</dbReference>
<evidence type="ECO:0000256" key="1">
    <source>
        <dbReference type="SAM" id="MobiDB-lite"/>
    </source>
</evidence>
<dbReference type="Proteomes" id="UP000533637">
    <property type="component" value="Unassembled WGS sequence"/>
</dbReference>
<gene>
    <name evidence="3" type="ORF">GGQ57_003766</name>
</gene>
<dbReference type="EMBL" id="JACHOC010000008">
    <property type="protein sequence ID" value="MBB4623842.1"/>
    <property type="molecule type" value="Genomic_DNA"/>
</dbReference>
<evidence type="ECO:0000313" key="3">
    <source>
        <dbReference type="EMBL" id="MBB4623842.1"/>
    </source>
</evidence>
<keyword evidence="2" id="KW-0732">Signal</keyword>
<evidence type="ECO:0000313" key="4">
    <source>
        <dbReference type="Proteomes" id="UP000533637"/>
    </source>
</evidence>
<protein>
    <recommendedName>
        <fullName evidence="5">DUF4252 domain-containing protein</fullName>
    </recommendedName>
</protein>